<feature type="region of interest" description="Disordered" evidence="9">
    <location>
        <begin position="271"/>
        <end position="321"/>
    </location>
</feature>
<feature type="compositionally biased region" description="Basic and acidic residues" evidence="9">
    <location>
        <begin position="1102"/>
        <end position="1116"/>
    </location>
</feature>
<dbReference type="Pfam" id="PF15628">
    <property type="entry name" value="RRM_DME"/>
    <property type="match status" value="1"/>
</dbReference>
<evidence type="ECO:0000259" key="10">
    <source>
        <dbReference type="SMART" id="SM00478"/>
    </source>
</evidence>
<keyword evidence="5" id="KW-0408">Iron</keyword>
<evidence type="ECO:0000256" key="7">
    <source>
        <dbReference type="ARBA" id="ARBA00023125"/>
    </source>
</evidence>
<feature type="region of interest" description="Disordered" evidence="9">
    <location>
        <begin position="471"/>
        <end position="559"/>
    </location>
</feature>
<evidence type="ECO:0000256" key="3">
    <source>
        <dbReference type="ARBA" id="ARBA00005646"/>
    </source>
</evidence>
<feature type="compositionally biased region" description="Basic residues" evidence="9">
    <location>
        <begin position="503"/>
        <end position="512"/>
    </location>
</feature>
<keyword evidence="12" id="KW-1185">Reference proteome</keyword>
<dbReference type="GO" id="GO:0046872">
    <property type="term" value="F:metal ion binding"/>
    <property type="evidence" value="ECO:0007669"/>
    <property type="project" value="UniProtKB-KW"/>
</dbReference>
<feature type="region of interest" description="Disordered" evidence="9">
    <location>
        <begin position="1648"/>
        <end position="1667"/>
    </location>
</feature>
<feature type="domain" description="HhH-GPD" evidence="10">
    <location>
        <begin position="1449"/>
        <end position="1618"/>
    </location>
</feature>
<dbReference type="GO" id="GO:0140097">
    <property type="term" value="F:catalytic activity, acting on DNA"/>
    <property type="evidence" value="ECO:0007669"/>
    <property type="project" value="UniProtKB-ARBA"/>
</dbReference>
<dbReference type="SMART" id="SM00478">
    <property type="entry name" value="ENDO3c"/>
    <property type="match status" value="1"/>
</dbReference>
<evidence type="ECO:0000313" key="12">
    <source>
        <dbReference type="Proteomes" id="UP001633002"/>
    </source>
</evidence>
<keyword evidence="4" id="KW-0479">Metal-binding</keyword>
<proteinExistence type="inferred from homology"/>
<dbReference type="Proteomes" id="UP001633002">
    <property type="component" value="Unassembled WGS sequence"/>
</dbReference>
<dbReference type="SUPFAM" id="SSF48150">
    <property type="entry name" value="DNA-glycosylase"/>
    <property type="match status" value="1"/>
</dbReference>
<evidence type="ECO:0000256" key="6">
    <source>
        <dbReference type="ARBA" id="ARBA00023014"/>
    </source>
</evidence>
<dbReference type="GO" id="GO:0016787">
    <property type="term" value="F:hydrolase activity"/>
    <property type="evidence" value="ECO:0007669"/>
    <property type="project" value="UniProtKB-ARBA"/>
</dbReference>
<evidence type="ECO:0000256" key="2">
    <source>
        <dbReference type="ARBA" id="ARBA00004123"/>
    </source>
</evidence>
<dbReference type="SMART" id="SM00525">
    <property type="entry name" value="FES"/>
    <property type="match status" value="1"/>
</dbReference>
<accession>A0ABD3IEU5</accession>
<feature type="compositionally biased region" description="Basic residues" evidence="9">
    <location>
        <begin position="392"/>
        <end position="403"/>
    </location>
</feature>
<feature type="region of interest" description="Disordered" evidence="9">
    <location>
        <begin position="1777"/>
        <end position="1796"/>
    </location>
</feature>
<protein>
    <recommendedName>
        <fullName evidence="10">HhH-GPD domain-containing protein</fullName>
    </recommendedName>
</protein>
<dbReference type="CDD" id="cd00056">
    <property type="entry name" value="ENDO3c"/>
    <property type="match status" value="1"/>
</dbReference>
<keyword evidence="6" id="KW-0411">Iron-sulfur</keyword>
<dbReference type="InterPro" id="IPR028925">
    <property type="entry name" value="RRM_DME"/>
</dbReference>
<gene>
    <name evidence="11" type="ORF">R1sor_019294</name>
</gene>
<feature type="region of interest" description="Disordered" evidence="9">
    <location>
        <begin position="1014"/>
        <end position="1116"/>
    </location>
</feature>
<dbReference type="InterPro" id="IPR003651">
    <property type="entry name" value="Endonuclease3_FeS-loop_motif"/>
</dbReference>
<dbReference type="InterPro" id="IPR044811">
    <property type="entry name" value="DME/ROS1"/>
</dbReference>
<evidence type="ECO:0000256" key="9">
    <source>
        <dbReference type="SAM" id="MobiDB-lite"/>
    </source>
</evidence>
<feature type="compositionally biased region" description="Basic and acidic residues" evidence="9">
    <location>
        <begin position="11"/>
        <end position="35"/>
    </location>
</feature>
<organism evidence="11 12">
    <name type="scientific">Riccia sorocarpa</name>
    <dbReference type="NCBI Taxonomy" id="122646"/>
    <lineage>
        <taxon>Eukaryota</taxon>
        <taxon>Viridiplantae</taxon>
        <taxon>Streptophyta</taxon>
        <taxon>Embryophyta</taxon>
        <taxon>Marchantiophyta</taxon>
        <taxon>Marchantiopsida</taxon>
        <taxon>Marchantiidae</taxon>
        <taxon>Marchantiales</taxon>
        <taxon>Ricciaceae</taxon>
        <taxon>Riccia</taxon>
    </lineage>
</organism>
<dbReference type="InterPro" id="IPR023170">
    <property type="entry name" value="HhH_base_excis_C"/>
</dbReference>
<dbReference type="InterPro" id="IPR003265">
    <property type="entry name" value="HhH-GPD_domain"/>
</dbReference>
<comment type="caution">
    <text evidence="11">The sequence shown here is derived from an EMBL/GenBank/DDBJ whole genome shotgun (WGS) entry which is preliminary data.</text>
</comment>
<dbReference type="PANTHER" id="PTHR46213:SF13">
    <property type="entry name" value="DEMETER-LIKE PROTEIN 2-RELATED"/>
    <property type="match status" value="1"/>
</dbReference>
<dbReference type="EMBL" id="JBJQOH010000001">
    <property type="protein sequence ID" value="KAL3701272.1"/>
    <property type="molecule type" value="Genomic_DNA"/>
</dbReference>
<feature type="compositionally biased region" description="Basic and acidic residues" evidence="9">
    <location>
        <begin position="1049"/>
        <end position="1059"/>
    </location>
</feature>
<name>A0ABD3IEU5_9MARC</name>
<feature type="compositionally biased region" description="Basic and acidic residues" evidence="9">
    <location>
        <begin position="473"/>
        <end position="482"/>
    </location>
</feature>
<dbReference type="PANTHER" id="PTHR46213">
    <property type="entry name" value="TRANSCRIPTIONAL ACTIVATOR DEMETER"/>
    <property type="match status" value="1"/>
</dbReference>
<feature type="region of interest" description="Disordered" evidence="9">
    <location>
        <begin position="1904"/>
        <end position="1941"/>
    </location>
</feature>
<feature type="compositionally biased region" description="Basic and acidic residues" evidence="9">
    <location>
        <begin position="1928"/>
        <end position="1941"/>
    </location>
</feature>
<comment type="subcellular location">
    <subcellularLocation>
        <location evidence="2">Nucleus</location>
    </subcellularLocation>
</comment>
<evidence type="ECO:0000256" key="5">
    <source>
        <dbReference type="ARBA" id="ARBA00023004"/>
    </source>
</evidence>
<feature type="compositionally biased region" description="Basic residues" evidence="9">
    <location>
        <begin position="483"/>
        <end position="493"/>
    </location>
</feature>
<evidence type="ECO:0000256" key="4">
    <source>
        <dbReference type="ARBA" id="ARBA00022723"/>
    </source>
</evidence>
<dbReference type="Gene3D" id="1.10.340.30">
    <property type="entry name" value="Hypothetical protein, domain 2"/>
    <property type="match status" value="1"/>
</dbReference>
<feature type="region of interest" description="Disordered" evidence="9">
    <location>
        <begin position="1"/>
        <end position="35"/>
    </location>
</feature>
<dbReference type="GO" id="GO:0003677">
    <property type="term" value="F:DNA binding"/>
    <property type="evidence" value="ECO:0007669"/>
    <property type="project" value="UniProtKB-KW"/>
</dbReference>
<evidence type="ECO:0000256" key="8">
    <source>
        <dbReference type="ARBA" id="ARBA00023242"/>
    </source>
</evidence>
<comment type="similarity">
    <text evidence="3">Belongs to the DNA glycosylase family. DEMETER subfamily.</text>
</comment>
<dbReference type="Gene3D" id="1.10.1670.10">
    <property type="entry name" value="Helix-hairpin-Helix base-excision DNA repair enzymes (C-terminal)"/>
    <property type="match status" value="1"/>
</dbReference>
<evidence type="ECO:0000256" key="1">
    <source>
        <dbReference type="ARBA" id="ARBA00001966"/>
    </source>
</evidence>
<reference evidence="11 12" key="1">
    <citation type="submission" date="2024-09" db="EMBL/GenBank/DDBJ databases">
        <title>Chromosome-scale assembly of Riccia sorocarpa.</title>
        <authorList>
            <person name="Paukszto L."/>
        </authorList>
    </citation>
    <scope>NUCLEOTIDE SEQUENCE [LARGE SCALE GENOMIC DNA]</scope>
    <source>
        <strain evidence="11">LP-2024</strain>
        <tissue evidence="11">Aerial parts of the thallus</tissue>
    </source>
</reference>
<dbReference type="GO" id="GO:0051536">
    <property type="term" value="F:iron-sulfur cluster binding"/>
    <property type="evidence" value="ECO:0007669"/>
    <property type="project" value="UniProtKB-KW"/>
</dbReference>
<evidence type="ECO:0000313" key="11">
    <source>
        <dbReference type="EMBL" id="KAL3701272.1"/>
    </source>
</evidence>
<dbReference type="InterPro" id="IPR011257">
    <property type="entry name" value="DNA_glycosylase"/>
</dbReference>
<keyword evidence="7" id="KW-0238">DNA-binding</keyword>
<feature type="region of interest" description="Disordered" evidence="9">
    <location>
        <begin position="803"/>
        <end position="825"/>
    </location>
</feature>
<keyword evidence="8" id="KW-0539">Nucleus</keyword>
<feature type="region of interest" description="Disordered" evidence="9">
    <location>
        <begin position="365"/>
        <end position="409"/>
    </location>
</feature>
<comment type="cofactor">
    <cofactor evidence="1">
        <name>[4Fe-4S] cluster</name>
        <dbReference type="ChEBI" id="CHEBI:49883"/>
    </cofactor>
</comment>
<feature type="compositionally biased region" description="Basic residues" evidence="9">
    <location>
        <begin position="531"/>
        <end position="540"/>
    </location>
</feature>
<dbReference type="GO" id="GO:0005634">
    <property type="term" value="C:nucleus"/>
    <property type="evidence" value="ECO:0007669"/>
    <property type="project" value="UniProtKB-SubCell"/>
</dbReference>
<sequence length="1941" mass="214561">MVSSGSCHYLAQRDREETSGRGGERGEGLGHERERRGETEVYGCCASDMHSESTRFRQGVNSYMQVQTTKENKSRGIADRVSQVHQNARGKRFLYGRPVSRLAWVRKEYALRPRIRREDSGLGVALKWGAKKMRVTSREKIVESLLDQQQGLPLVELPDCEPSPCLPEMISNETRPIVAHMDKWPPLHSPVLGPETPVPAQKRFKRRKSGNHVFNNSSGLDPRFKDQSVIDTQCAGNHRMVPVEGGKLVVQLTLYRDPPETPQTPVCCSREQEISTSLPKFQSSISSSESRVQPAAKSSKCRPDDHRVESPGAKGGRTKGSEDYCDTILDISGLVNAVEDFGILGEDEEVYGRQVIGQGNQRIRQLEGSSPGTAGSAEDSNPHTPFGLKFSITKKPRSGQKRRCYPELEQNDWTSPEEISDAAVLNDPEYVVGGKSRSRNARKKLSFDLNKSADKDDLDNDDLDKDDSEFLLEEEKSPEPSQKKKVKKHSRPRVLKDVTKPVRVPKPKKATTPRKAGSTRPRNGKAETTKRSARPRRTKKAQSQATEEDVAPGYNGDGDEGLRVRMDFEILQSENTVEVSSPRLRMRAAARSKERSFLNESNLQLVGSLSRALVPVSNSVRTIVPYMRSRLKRLKPKVQLEDADLQWWKLVMAHGPTYQDEGDEATAGKWGKERVKFKQRAEVFITLMQEVQGNRRFSQWKGSVIDSVVGAFLTQNVSDHLSSSAFMLLAAKYPVSRRSFTEVRVEETFDLEERFPIPLRTGFPEYEYVVEEPTATLEEPELGSVMEELEETREFWNSKCPMQVDTGTQHQSDTETRDGSGTGSGDFRIVDDVECMDPLCNQLPALTTVRDPDAHPVQSTGDTDMRGVHVITSSSCRQVREAVDRDHLLGSRLPQDSDCLTFWANHDTSSRSCCMRVELEEDNSSGCLQLENERKDSLVRDIVEHTEVACKVHIAPPVHSTGNTGTSVDYIEEERSVHCESRDESEEGNPKGFCVSQEVQQLKDPRVHDLHEEATVQTSLPVHTSGDTDRSVGDGGMGDVESTGSGTSKLRDGVEEDKLSGVPPTQDGEDKCCVGHDVTTGDHSAQPAHVTGGTEGSVGDTGTKDVQDTSSSDDYKVWEGLEVDGLSEYSLPQEVEPKDSSVHDVSEETASSLAHPVHRTDNVGMDVGNTGLSHLQGTSSEHSKLQEGLDVDISLKLWTGTMVHETESPKPLSGMNDGQGTSSSDCRVPEVLEANNHSGSSLSQSLGCLTESSNVSNPSVQDVFARSKVGDGLEYTMSSRSSHDCEESLVTDVPSETTVTTISADRVGSTTGVHGSTLRDLTPLDDGNCSGLFPQKEITCKDSLIHCALDEGTGLPLVTDQVQSAVNTEVSAVGGTDSEELKLANVVEDCNHSGSSPPKIGGFKDSVEIGNQTPEKKVSYNNLTGPERALLEQNRTKSKDNTDWEEVRKTSHANGASWRVPEDAINWEAVKAANVEEIAAVIKERGMNNMLAGRIKAFLKRVSEEHTDLNLEWLRDIPPEEAKKFLLSIHGLGLKSVECVRLLTLRHLAFPVDTNVGRICVRLGWVPIEPLPEVKLLSELETYPVQENIQKYLWPRLCTLDQDTLYELHYQMITFGKVFCTKRDPNCGSCPLRNDCKHYTDSILSRPQPPEITFPARSEPSTSHQERLALPAAEANSSLSIAEPVIEEPPSPQREELSERTIHEGRILPWQTPSNALVVLPPGAAKRTVPQLKTVGRLRTVHYVYELPDDHPLLDHTGARVEDDPCPILLALWGPGESPGTDVDSTNGTGDEPAEDTVKGTLLVPCRTANRGAFPLNGTYFQVNEVFADHETSINPITVQRTLLWNLPRRLVYFGTSVTSIFKGLSVNQIQDAFQNGYICVRGFDSKTRAPKPLQPRLHSAASLVQKKRQKQQEKAKTVVENASVAADTERSENDRLEITV</sequence>
<feature type="compositionally biased region" description="Polar residues" evidence="9">
    <location>
        <begin position="365"/>
        <end position="383"/>
    </location>
</feature>